<dbReference type="RefSeq" id="WP_015000151.1">
    <property type="nucleotide sequence ID" value="NZ_JWLW01000023.1"/>
</dbReference>
<dbReference type="AlphaFoldDB" id="A0A0B3YBU5"/>
<protein>
    <submittedName>
        <fullName evidence="2">Flavodoxin</fullName>
    </submittedName>
</protein>
<dbReference type="EMBL" id="JWLW01000023">
    <property type="protein sequence ID" value="KHT50577.1"/>
    <property type="molecule type" value="Genomic_DNA"/>
</dbReference>
<proteinExistence type="predicted"/>
<comment type="caution">
    <text evidence="2">The sequence shown here is derived from an EMBL/GenBank/DDBJ whole genome shotgun (WGS) entry which is preliminary data.</text>
</comment>
<sequence>MNSNLTQAELAALQSPLSNDCRVLYLLGLRTGANSATTSSAPIDYKQLLNLLNGDSKDEPYQRGRQINSLVKQLEQVGLVALPLELDLEHTINGKTLLLPLLSEPQSDFDQLHARHSAMTPNWTPNKALFEEMASLLGIIDKTFDDNEVGEFIAYWLGRPSSVFSEFQWTQKFANNIKRKRLASGYAPTKVVGTQQVKVAAGIEADDNARKLVEKYAATKKS</sequence>
<keyword evidence="3" id="KW-1185">Reference proteome</keyword>
<dbReference type="Pfam" id="PF17948">
    <property type="entry name" value="DnaT"/>
    <property type="match status" value="1"/>
</dbReference>
<dbReference type="OrthoDB" id="5591714at2"/>
<gene>
    <name evidence="2" type="ORF">RJ41_12330</name>
</gene>
<reference evidence="2 3" key="1">
    <citation type="submission" date="2014-12" db="EMBL/GenBank/DDBJ databases">
        <title>Genome sequencing of Alteromonas marina AD001.</title>
        <authorList>
            <person name="Adrian T.G.S."/>
            <person name="Chan K.G."/>
        </authorList>
    </citation>
    <scope>NUCLEOTIDE SEQUENCE [LARGE SCALE GENOMIC DNA]</scope>
    <source>
        <strain evidence="2 3">AD001</strain>
    </source>
</reference>
<evidence type="ECO:0000313" key="3">
    <source>
        <dbReference type="Proteomes" id="UP000031197"/>
    </source>
</evidence>
<dbReference type="Proteomes" id="UP000031197">
    <property type="component" value="Unassembled WGS sequence"/>
</dbReference>
<dbReference type="InterPro" id="IPR040480">
    <property type="entry name" value="DnaT_DNA_bind"/>
</dbReference>
<evidence type="ECO:0000259" key="1">
    <source>
        <dbReference type="Pfam" id="PF17948"/>
    </source>
</evidence>
<feature type="domain" description="DnaT DNA-binding" evidence="1">
    <location>
        <begin position="118"/>
        <end position="185"/>
    </location>
</feature>
<dbReference type="Gene3D" id="1.10.8.1180">
    <property type="match status" value="1"/>
</dbReference>
<accession>A0A0B3YBU5</accession>
<name>A0A0B3YBU5_9ALTE</name>
<organism evidence="2 3">
    <name type="scientific">Alteromonas marina</name>
    <dbReference type="NCBI Taxonomy" id="203795"/>
    <lineage>
        <taxon>Bacteria</taxon>
        <taxon>Pseudomonadati</taxon>
        <taxon>Pseudomonadota</taxon>
        <taxon>Gammaproteobacteria</taxon>
        <taxon>Alteromonadales</taxon>
        <taxon>Alteromonadaceae</taxon>
        <taxon>Alteromonas/Salinimonas group</taxon>
        <taxon>Alteromonas</taxon>
    </lineage>
</organism>
<evidence type="ECO:0000313" key="2">
    <source>
        <dbReference type="EMBL" id="KHT50577.1"/>
    </source>
</evidence>